<dbReference type="InterPro" id="IPR038765">
    <property type="entry name" value="Papain-like_cys_pep_sf"/>
</dbReference>
<evidence type="ECO:0000313" key="2">
    <source>
        <dbReference type="EMBL" id="KAK9951820.1"/>
    </source>
</evidence>
<dbReference type="GO" id="GO:0004843">
    <property type="term" value="F:cysteine-type deubiquitinase activity"/>
    <property type="evidence" value="ECO:0007669"/>
    <property type="project" value="InterPro"/>
</dbReference>
<dbReference type="InterPro" id="IPR001394">
    <property type="entry name" value="Peptidase_C19_UCH"/>
</dbReference>
<organism evidence="2 3">
    <name type="scientific">Culter alburnus</name>
    <name type="common">Topmouth culter</name>
    <dbReference type="NCBI Taxonomy" id="194366"/>
    <lineage>
        <taxon>Eukaryota</taxon>
        <taxon>Metazoa</taxon>
        <taxon>Chordata</taxon>
        <taxon>Craniata</taxon>
        <taxon>Vertebrata</taxon>
        <taxon>Euteleostomi</taxon>
        <taxon>Actinopterygii</taxon>
        <taxon>Neopterygii</taxon>
        <taxon>Teleostei</taxon>
        <taxon>Ostariophysi</taxon>
        <taxon>Cypriniformes</taxon>
        <taxon>Xenocyprididae</taxon>
        <taxon>Xenocypridinae</taxon>
        <taxon>Culter</taxon>
    </lineage>
</organism>
<dbReference type="PANTHER" id="PTHR24006:SF899">
    <property type="entry name" value="UBIQUITIN CARBOXYL-TERMINAL HYDROLASE"/>
    <property type="match status" value="1"/>
</dbReference>
<dbReference type="GO" id="GO:0016579">
    <property type="term" value="P:protein deubiquitination"/>
    <property type="evidence" value="ECO:0007669"/>
    <property type="project" value="InterPro"/>
</dbReference>
<accession>A0AAW1YV08</accession>
<proteinExistence type="predicted"/>
<name>A0AAW1YV08_CULAL</name>
<gene>
    <name evidence="2" type="ORF">ABG768_017695</name>
</gene>
<keyword evidence="3" id="KW-1185">Reference proteome</keyword>
<reference evidence="2 3" key="1">
    <citation type="submission" date="2024-05" db="EMBL/GenBank/DDBJ databases">
        <title>A high-quality chromosomal-level genome assembly of Topmouth culter (Culter alburnus).</title>
        <authorList>
            <person name="Zhao H."/>
        </authorList>
    </citation>
    <scope>NUCLEOTIDE SEQUENCE [LARGE SCALE GENOMIC DNA]</scope>
    <source>
        <strain evidence="2">CATC2023</strain>
        <tissue evidence="2">Muscle</tissue>
    </source>
</reference>
<feature type="domain" description="USP" evidence="1">
    <location>
        <begin position="2"/>
        <end position="95"/>
    </location>
</feature>
<dbReference type="Gene3D" id="3.90.70.10">
    <property type="entry name" value="Cysteine proteinases"/>
    <property type="match status" value="1"/>
</dbReference>
<dbReference type="Pfam" id="PF00443">
    <property type="entry name" value="UCH"/>
    <property type="match status" value="1"/>
</dbReference>
<dbReference type="InterPro" id="IPR028889">
    <property type="entry name" value="USP"/>
</dbReference>
<feature type="non-terminal residue" evidence="2">
    <location>
        <position position="95"/>
    </location>
</feature>
<sequence length="95" mass="11068">YCWLKNEGSTCYLNAVLHMLFMTKEFRERVKEKSASSGDKFIKELNDLFEEMRTQSKEVSAAKVRMSLDIKDDNKQRDAAEYLQKILKKTPGPSE</sequence>
<dbReference type="GO" id="GO:0005829">
    <property type="term" value="C:cytosol"/>
    <property type="evidence" value="ECO:0007669"/>
    <property type="project" value="TreeGrafter"/>
</dbReference>
<dbReference type="PROSITE" id="PS50235">
    <property type="entry name" value="USP_3"/>
    <property type="match status" value="1"/>
</dbReference>
<dbReference type="PANTHER" id="PTHR24006">
    <property type="entry name" value="UBIQUITIN CARBOXYL-TERMINAL HYDROLASE"/>
    <property type="match status" value="1"/>
</dbReference>
<dbReference type="EMBL" id="JAWDJR010000024">
    <property type="protein sequence ID" value="KAK9951820.1"/>
    <property type="molecule type" value="Genomic_DNA"/>
</dbReference>
<dbReference type="InterPro" id="IPR050164">
    <property type="entry name" value="Peptidase_C19"/>
</dbReference>
<evidence type="ECO:0000259" key="1">
    <source>
        <dbReference type="PROSITE" id="PS50235"/>
    </source>
</evidence>
<dbReference type="Proteomes" id="UP001479290">
    <property type="component" value="Unassembled WGS sequence"/>
</dbReference>
<dbReference type="GO" id="GO:0005634">
    <property type="term" value="C:nucleus"/>
    <property type="evidence" value="ECO:0007669"/>
    <property type="project" value="TreeGrafter"/>
</dbReference>
<feature type="non-terminal residue" evidence="2">
    <location>
        <position position="1"/>
    </location>
</feature>
<evidence type="ECO:0000313" key="3">
    <source>
        <dbReference type="Proteomes" id="UP001479290"/>
    </source>
</evidence>
<dbReference type="AlphaFoldDB" id="A0AAW1YV08"/>
<dbReference type="SUPFAM" id="SSF54001">
    <property type="entry name" value="Cysteine proteinases"/>
    <property type="match status" value="1"/>
</dbReference>
<protein>
    <recommendedName>
        <fullName evidence="1">USP domain-containing protein</fullName>
    </recommendedName>
</protein>
<comment type="caution">
    <text evidence="2">The sequence shown here is derived from an EMBL/GenBank/DDBJ whole genome shotgun (WGS) entry which is preliminary data.</text>
</comment>